<accession>A0A843WNB0</accession>
<feature type="transmembrane region" description="Helical" evidence="2">
    <location>
        <begin position="774"/>
        <end position="793"/>
    </location>
</feature>
<protein>
    <recommendedName>
        <fullName evidence="5">Retrotransposon gag domain-containing protein</fullName>
    </recommendedName>
</protein>
<evidence type="ECO:0000256" key="2">
    <source>
        <dbReference type="SAM" id="Phobius"/>
    </source>
</evidence>
<feature type="region of interest" description="Disordered" evidence="1">
    <location>
        <begin position="1471"/>
        <end position="1496"/>
    </location>
</feature>
<dbReference type="Proteomes" id="UP000652761">
    <property type="component" value="Unassembled WGS sequence"/>
</dbReference>
<proteinExistence type="predicted"/>
<name>A0A843WNB0_COLES</name>
<keyword evidence="2" id="KW-0812">Transmembrane</keyword>
<evidence type="ECO:0008006" key="5">
    <source>
        <dbReference type="Google" id="ProtNLM"/>
    </source>
</evidence>
<comment type="caution">
    <text evidence="3">The sequence shown here is derived from an EMBL/GenBank/DDBJ whole genome shotgun (WGS) entry which is preliminary data.</text>
</comment>
<gene>
    <name evidence="3" type="ORF">Taro_045874</name>
</gene>
<evidence type="ECO:0000313" key="4">
    <source>
        <dbReference type="Proteomes" id="UP000652761"/>
    </source>
</evidence>
<evidence type="ECO:0000256" key="1">
    <source>
        <dbReference type="SAM" id="MobiDB-lite"/>
    </source>
</evidence>
<dbReference type="EMBL" id="NMUH01005507">
    <property type="protein sequence ID" value="MQM12953.1"/>
    <property type="molecule type" value="Genomic_DNA"/>
</dbReference>
<sequence>MERPAGSCGAAGRRRGARRWWPCVVKGPSLAVATPDRRRRAGCRYLVATGWLSRSPLPFSSEFCSEGDTLAVAFRVATGWSSRSTFGVATMPLSPSRGLVVLLGSGLLTLNTTGQYVAFRSEGGTRCVALWLRQGPCCVPPLGSDEALVAFLLLCRLAAGWLPHFGVRPSDAERNRSMCRVQIRRRHPGRRDLVATGWPSPSCSEGDTPMVAFRLFGFLFRLVLFRFLGPCLVCRRWPTDLLGVFPEGVPCCSALEGLSHSEVVSISWDPHPREPVEGVLRATSVLELAAFLAQTRQSLSHCLSLHWFRSHVVVLGVRPQLCQAAVLRVLRVLGGSVSPFAGVEAGVGLASRGRGRRVPLLAASGGGMVAVIVTTFPHDTRASGGFRFGVLSTPSSRSGCQSMVAPVSVVSRTGGVSRVWGGSACGPSTLWRSRWPCLWLQLLLCRVRGECGRSTCSCRSGAVGAGLAGSGLPYVEDACEPVQVQCSWLSSAHLSMCASRRLREPACCGTFTGAGLLPVEPDAELSRCFVCHVALPVGRCDTCLWLSSAWRWLVGNSREVLLEFFSVDSGGNEDYSALVSAVAVPPQGLRCAASVGLAGAFWRVFLERCLGGSDGGSSQDRPLSLLAEVLLRSALCLFRATVVLPLQFEVFCLVELRPGEVLPGWLLALLGGGSPQSCFTLFCALDRASGRCIGQLVLLVVSKCSRLCRGTLCVPGVRAVWFVSCAWRALADGGLVSAVGAQLAVLLVEAPVLGCGLPLARGRDSLRCVSPSSVFRWLLKVVMLHYGVVLPGVGASCFGVLFGANMVVVLLMLSAFRVLPLWASGGESHSMGPVSSRAVESIPSAAVLFQPLVHLCCTPLSFSAGGSTVCSCSSRWGGSLRRSGRGAVDGLVRSGGAASWSEEVVAMSREGPFVGSVLRLSLGGPCLAPMLRLGLCLGSRQVGCRDTRQKATCRLSLPGGDRVATGWSSCSTFGVATMRLSPSRGLVVPLEFGLLTLNATGRYVAFRSEGGTRCVALWLRQGPCHVPPLGSNEALVAFLLLCRLAAGWWPRFGVRPSDAERDRSICRVQIRRQHPGRHDLVATGWPSPSSSEGDTPVVAFRLFGFLFRLVLFRFLGPCLVSLFARCSALEGLSHSEVVSVSWDPHPREPVEGVLRATSVLELAAFLAQTRQSLSHCLSLRWFRSHVVVLGVRPQLGQAAVLRVSRVLGGSISPFAGAEAGVGLASRGRRRRIPLLAASGGGLVAVLLWASLVWPCADPCFWWFLLRCPLDSVVPFWVPVRGGIGECGFPTWWRVQGPGWFCLWALDLMEVEVAVLAGSFLLSEFLLLCPVRDCGSTDPDEAEHWLKETERIFHVMQCVAGDKLLLATFQLEKDTRFWWESMEVTRANGQFTWVEFKEAFNSKYFSKRHLVNTERMKAKRFINGLRPQYISQLAPLDIQTYTEMVKKAQILEDAMDFTDRINGKFVKKELTPGLTSAKPTNGKKRPFSITKGPSQERKPKNMTVLHVVFLLPPLSSRHLHACCVSCAGRHADVSPRKATPYPVAFRGRKLWQFSGHFDGFGVCLLCSRREDPAWSGGNAGIVSFFAFFVKLNLPSVAARLRGGFSFVFQFRAASQRYWADASSSVDFLLLYLGNVLVQEFEMVDRRDWGGGGDELEESTQHMIERIWESLTEIQMRMDQ</sequence>
<dbReference type="OrthoDB" id="2272416at2759"/>
<evidence type="ECO:0000313" key="3">
    <source>
        <dbReference type="EMBL" id="MQM12953.1"/>
    </source>
</evidence>
<keyword evidence="2" id="KW-0472">Membrane</keyword>
<keyword evidence="4" id="KW-1185">Reference proteome</keyword>
<reference evidence="3" key="1">
    <citation type="submission" date="2017-07" db="EMBL/GenBank/DDBJ databases">
        <title>Taro Niue Genome Assembly and Annotation.</title>
        <authorList>
            <person name="Atibalentja N."/>
            <person name="Keating K."/>
            <person name="Fields C.J."/>
        </authorList>
    </citation>
    <scope>NUCLEOTIDE SEQUENCE</scope>
    <source>
        <strain evidence="3">Niue_2</strain>
        <tissue evidence="3">Leaf</tissue>
    </source>
</reference>
<keyword evidence="2" id="KW-1133">Transmembrane helix</keyword>
<organism evidence="3 4">
    <name type="scientific">Colocasia esculenta</name>
    <name type="common">Wild taro</name>
    <name type="synonym">Arum esculentum</name>
    <dbReference type="NCBI Taxonomy" id="4460"/>
    <lineage>
        <taxon>Eukaryota</taxon>
        <taxon>Viridiplantae</taxon>
        <taxon>Streptophyta</taxon>
        <taxon>Embryophyta</taxon>
        <taxon>Tracheophyta</taxon>
        <taxon>Spermatophyta</taxon>
        <taxon>Magnoliopsida</taxon>
        <taxon>Liliopsida</taxon>
        <taxon>Araceae</taxon>
        <taxon>Aroideae</taxon>
        <taxon>Colocasieae</taxon>
        <taxon>Colocasia</taxon>
    </lineage>
</organism>